<evidence type="ECO:0000313" key="1">
    <source>
        <dbReference type="EMBL" id="PYI29040.1"/>
    </source>
</evidence>
<protein>
    <submittedName>
        <fullName evidence="1">Uncharacterized protein</fullName>
    </submittedName>
</protein>
<reference evidence="1 2" key="1">
    <citation type="submission" date="2018-02" db="EMBL/GenBank/DDBJ databases">
        <title>The genomes of Aspergillus section Nigri reveals drivers in fungal speciation.</title>
        <authorList>
            <consortium name="DOE Joint Genome Institute"/>
            <person name="Vesth T.C."/>
            <person name="Nybo J."/>
            <person name="Theobald S."/>
            <person name="Brandl J."/>
            <person name="Frisvad J.C."/>
            <person name="Nielsen K.F."/>
            <person name="Lyhne E.K."/>
            <person name="Kogle M.E."/>
            <person name="Kuo A."/>
            <person name="Riley R."/>
            <person name="Clum A."/>
            <person name="Nolan M."/>
            <person name="Lipzen A."/>
            <person name="Salamov A."/>
            <person name="Henrissat B."/>
            <person name="Wiebenga A."/>
            <person name="De vries R.P."/>
            <person name="Grigoriev I.V."/>
            <person name="Mortensen U.H."/>
            <person name="Andersen M.R."/>
            <person name="Baker S.E."/>
        </authorList>
    </citation>
    <scope>NUCLEOTIDE SEQUENCE [LARGE SCALE GENOMIC DNA]</scope>
    <source>
        <strain evidence="1 2">CBS 114.80</strain>
    </source>
</reference>
<gene>
    <name evidence="1" type="ORF">BP00DRAFT_247457</name>
</gene>
<dbReference type="EMBL" id="KZ825537">
    <property type="protein sequence ID" value="PYI29040.1"/>
    <property type="molecule type" value="Genomic_DNA"/>
</dbReference>
<proteinExistence type="predicted"/>
<organism evidence="1 2">
    <name type="scientific">Aspergillus indologenus CBS 114.80</name>
    <dbReference type="NCBI Taxonomy" id="1450541"/>
    <lineage>
        <taxon>Eukaryota</taxon>
        <taxon>Fungi</taxon>
        <taxon>Dikarya</taxon>
        <taxon>Ascomycota</taxon>
        <taxon>Pezizomycotina</taxon>
        <taxon>Eurotiomycetes</taxon>
        <taxon>Eurotiomycetidae</taxon>
        <taxon>Eurotiales</taxon>
        <taxon>Aspergillaceae</taxon>
        <taxon>Aspergillus</taxon>
        <taxon>Aspergillus subgen. Circumdati</taxon>
    </lineage>
</organism>
<sequence>MIQPCCCQVPSKHLVPACRKRSMSGSERESLEYSPIWYGEVEPPSIYRRNNCQVPCQYSVDKKSRSRVSVCHAMSSDPLNLPGWLRRTVIRTPHREVCPALIIEASRLSIFTEKQIKASKPAFALKRRWLISNCSTVWRFDHRPGEGCMNSS</sequence>
<keyword evidence="2" id="KW-1185">Reference proteome</keyword>
<dbReference type="AlphaFoldDB" id="A0A2V5IKP3"/>
<accession>A0A2V5IKP3</accession>
<name>A0A2V5IKP3_9EURO</name>
<evidence type="ECO:0000313" key="2">
    <source>
        <dbReference type="Proteomes" id="UP000248817"/>
    </source>
</evidence>
<dbReference type="Proteomes" id="UP000248817">
    <property type="component" value="Unassembled WGS sequence"/>
</dbReference>